<dbReference type="STRING" id="1314776.A0A166FZ78"/>
<feature type="compositionally biased region" description="Polar residues" evidence="3">
    <location>
        <begin position="484"/>
        <end position="498"/>
    </location>
</feature>
<feature type="compositionally biased region" description="Acidic residues" evidence="3">
    <location>
        <begin position="293"/>
        <end position="302"/>
    </location>
</feature>
<gene>
    <name evidence="5" type="ORF">SISSUDRAFT_1059708</name>
</gene>
<keyword evidence="6" id="KW-1185">Reference proteome</keyword>
<evidence type="ECO:0000256" key="1">
    <source>
        <dbReference type="ARBA" id="ARBA00023117"/>
    </source>
</evidence>
<dbReference type="InterPro" id="IPR036427">
    <property type="entry name" value="Bromodomain-like_sf"/>
</dbReference>
<dbReference type="OrthoDB" id="1742084at2759"/>
<evidence type="ECO:0000256" key="2">
    <source>
        <dbReference type="PROSITE-ProRule" id="PRU00035"/>
    </source>
</evidence>
<dbReference type="EMBL" id="KV428024">
    <property type="protein sequence ID" value="KZT41151.1"/>
    <property type="molecule type" value="Genomic_DNA"/>
</dbReference>
<dbReference type="InterPro" id="IPR001487">
    <property type="entry name" value="Bromodomain"/>
</dbReference>
<feature type="domain" description="Bromo" evidence="4">
    <location>
        <begin position="517"/>
        <end position="587"/>
    </location>
</feature>
<dbReference type="Gene3D" id="1.20.920.10">
    <property type="entry name" value="Bromodomain-like"/>
    <property type="match status" value="1"/>
</dbReference>
<feature type="compositionally biased region" description="Basic and acidic residues" evidence="3">
    <location>
        <begin position="319"/>
        <end position="331"/>
    </location>
</feature>
<dbReference type="PANTHER" id="PTHR15398:SF4">
    <property type="entry name" value="BROMODOMAIN-CONTAINING PROTEIN 8 ISOFORM X1"/>
    <property type="match status" value="1"/>
</dbReference>
<feature type="compositionally biased region" description="Low complexity" evidence="3">
    <location>
        <begin position="339"/>
        <end position="354"/>
    </location>
</feature>
<evidence type="ECO:0000259" key="4">
    <source>
        <dbReference type="PROSITE" id="PS50014"/>
    </source>
</evidence>
<protein>
    <recommendedName>
        <fullName evidence="4">Bromo domain-containing protein</fullName>
    </recommendedName>
</protein>
<dbReference type="PANTHER" id="PTHR15398">
    <property type="entry name" value="BROMODOMAIN-CONTAINING PROTEIN 8"/>
    <property type="match status" value="1"/>
</dbReference>
<feature type="compositionally biased region" description="Basic and acidic residues" evidence="3">
    <location>
        <begin position="466"/>
        <end position="476"/>
    </location>
</feature>
<feature type="compositionally biased region" description="Low complexity" evidence="3">
    <location>
        <begin position="375"/>
        <end position="391"/>
    </location>
</feature>
<evidence type="ECO:0000256" key="3">
    <source>
        <dbReference type="SAM" id="MobiDB-lite"/>
    </source>
</evidence>
<dbReference type="PROSITE" id="PS50014">
    <property type="entry name" value="BROMODOMAIN_2"/>
    <property type="match status" value="1"/>
</dbReference>
<organism evidence="5 6">
    <name type="scientific">Sistotremastrum suecicum HHB10207 ss-3</name>
    <dbReference type="NCBI Taxonomy" id="1314776"/>
    <lineage>
        <taxon>Eukaryota</taxon>
        <taxon>Fungi</taxon>
        <taxon>Dikarya</taxon>
        <taxon>Basidiomycota</taxon>
        <taxon>Agaricomycotina</taxon>
        <taxon>Agaricomycetes</taxon>
        <taxon>Sistotremastrales</taxon>
        <taxon>Sistotremastraceae</taxon>
        <taxon>Sistotremastrum</taxon>
    </lineage>
</organism>
<proteinExistence type="predicted"/>
<feature type="compositionally biased region" description="Acidic residues" evidence="3">
    <location>
        <begin position="129"/>
        <end position="140"/>
    </location>
</feature>
<feature type="compositionally biased region" description="Basic and acidic residues" evidence="3">
    <location>
        <begin position="424"/>
        <end position="446"/>
    </location>
</feature>
<dbReference type="GO" id="GO:0035267">
    <property type="term" value="C:NuA4 histone acetyltransferase complex"/>
    <property type="evidence" value="ECO:0007669"/>
    <property type="project" value="TreeGrafter"/>
</dbReference>
<evidence type="ECO:0000313" key="5">
    <source>
        <dbReference type="EMBL" id="KZT41151.1"/>
    </source>
</evidence>
<keyword evidence="1 2" id="KW-0103">Bromodomain</keyword>
<dbReference type="Proteomes" id="UP000076798">
    <property type="component" value="Unassembled WGS sequence"/>
</dbReference>
<dbReference type="Pfam" id="PF00439">
    <property type="entry name" value="Bromodomain"/>
    <property type="match status" value="1"/>
</dbReference>
<dbReference type="SMART" id="SM00297">
    <property type="entry name" value="BROMO"/>
    <property type="match status" value="1"/>
</dbReference>
<evidence type="ECO:0000313" key="6">
    <source>
        <dbReference type="Proteomes" id="UP000076798"/>
    </source>
</evidence>
<dbReference type="AlphaFoldDB" id="A0A166FZ78"/>
<feature type="compositionally biased region" description="Polar residues" evidence="3">
    <location>
        <begin position="244"/>
        <end position="260"/>
    </location>
</feature>
<sequence>MSTSNNPLDPELCSHIYEQLMASCGLQITEEGRKPRARVHLRLAQIQYQDHVTELKELIFAEEAKFRNLASEIDDIRSGLWDDNIKAELHVAPSDSMDIVPSKPLVPEEETPLRELPPPSHEESPLAQEPDELQDVDMETSPEPKEPALSPDTRPILQEIDHRPKTMSPPAPLSSRSASKTPAPTHREVSLQAPKSPSPVPDRHTDEPPTVAVNKPLLEVQPEKDGFDGDSPLPELSDEHQSPEHTAQPQQKSPSPTLSRTDAVVSAEEVEDLAHVKEESELEAQTEMLLSEEVPEELEEPEQVPAAPEESLPAMSPKPESEKGSVKDVVVRRSRRLRVSPSSARSVPPASATVESERTASPPAEPMSTSKRVSEPTTTQASPAAAPSTSRSSREPKPRRTTRRRVGSIASEQIAEEDASPHPQESKSTRNRHVAEAEEESKKTTELKSPTGRKRKASEAGMTPSEKTRNTPRDDSEAAEEGLGTTSKRSRTAGSSSGLPPGKRFYNMINMVHTQISQHRNGNIFHNPIKDSEAPDYHDIVKRPMDLKTLRLRAKDGTVNDSRHYQRDLYLMFLNAMMYNRPTSEIYKMTEEMLSDTEGFILTFRQTEGWQNN</sequence>
<accession>A0A166FZ78</accession>
<reference evidence="5 6" key="1">
    <citation type="journal article" date="2016" name="Mol. Biol. Evol.">
        <title>Comparative Genomics of Early-Diverging Mushroom-Forming Fungi Provides Insights into the Origins of Lignocellulose Decay Capabilities.</title>
        <authorList>
            <person name="Nagy L.G."/>
            <person name="Riley R."/>
            <person name="Tritt A."/>
            <person name="Adam C."/>
            <person name="Daum C."/>
            <person name="Floudas D."/>
            <person name="Sun H."/>
            <person name="Yadav J.S."/>
            <person name="Pangilinan J."/>
            <person name="Larsson K.H."/>
            <person name="Matsuura K."/>
            <person name="Barry K."/>
            <person name="Labutti K."/>
            <person name="Kuo R."/>
            <person name="Ohm R.A."/>
            <person name="Bhattacharya S.S."/>
            <person name="Shirouzu T."/>
            <person name="Yoshinaga Y."/>
            <person name="Martin F.M."/>
            <person name="Grigoriev I.V."/>
            <person name="Hibbett D.S."/>
        </authorList>
    </citation>
    <scope>NUCLEOTIDE SEQUENCE [LARGE SCALE GENOMIC DNA]</scope>
    <source>
        <strain evidence="5 6">HHB10207 ss-3</strain>
    </source>
</reference>
<dbReference type="PRINTS" id="PR00503">
    <property type="entry name" value="BROMODOMAIN"/>
</dbReference>
<name>A0A166FZ78_9AGAM</name>
<dbReference type="SUPFAM" id="SSF47370">
    <property type="entry name" value="Bromodomain"/>
    <property type="match status" value="1"/>
</dbReference>
<dbReference type="GO" id="GO:0006325">
    <property type="term" value="P:chromatin organization"/>
    <property type="evidence" value="ECO:0007669"/>
    <property type="project" value="UniProtKB-ARBA"/>
</dbReference>
<feature type="region of interest" description="Disordered" evidence="3">
    <location>
        <begin position="96"/>
        <end position="505"/>
    </location>
</feature>